<dbReference type="CDD" id="cd16148">
    <property type="entry name" value="sulfatase_like"/>
    <property type="match status" value="1"/>
</dbReference>
<dbReference type="Gene3D" id="3.40.720.10">
    <property type="entry name" value="Alkaline Phosphatase, subunit A"/>
    <property type="match status" value="1"/>
</dbReference>
<evidence type="ECO:0000313" key="2">
    <source>
        <dbReference type="EMBL" id="UOF88748.1"/>
    </source>
</evidence>
<dbReference type="Proteomes" id="UP000830167">
    <property type="component" value="Chromosome"/>
</dbReference>
<dbReference type="InterPro" id="IPR017850">
    <property type="entry name" value="Alkaline_phosphatase_core_sf"/>
</dbReference>
<feature type="domain" description="Sulfatase N-terminal" evidence="1">
    <location>
        <begin position="3"/>
        <end position="308"/>
    </location>
</feature>
<accession>A0ABY4CEA1</accession>
<dbReference type="PANTHER" id="PTHR43751">
    <property type="entry name" value="SULFATASE"/>
    <property type="match status" value="1"/>
</dbReference>
<dbReference type="RefSeq" id="WP_347435427.1">
    <property type="nucleotide sequence ID" value="NZ_CP089291.1"/>
</dbReference>
<dbReference type="EMBL" id="CP089291">
    <property type="protein sequence ID" value="UOF88748.1"/>
    <property type="molecule type" value="Genomic_DNA"/>
</dbReference>
<reference evidence="2" key="1">
    <citation type="submission" date="2021-12" db="EMBL/GenBank/DDBJ databases">
        <title>Alicyclobacillaceae gen. nov., sp. nov., isolated from chalcocite enrichment system.</title>
        <authorList>
            <person name="Jiang Z."/>
        </authorList>
    </citation>
    <scope>NUCLEOTIDE SEQUENCE</scope>
    <source>
        <strain evidence="2">MYW30-H2</strain>
    </source>
</reference>
<dbReference type="PANTHER" id="PTHR43751:SF3">
    <property type="entry name" value="SULFATASE N-TERMINAL DOMAIN-CONTAINING PROTEIN"/>
    <property type="match status" value="1"/>
</dbReference>
<dbReference type="InterPro" id="IPR000917">
    <property type="entry name" value="Sulfatase_N"/>
</dbReference>
<evidence type="ECO:0000313" key="3">
    <source>
        <dbReference type="Proteomes" id="UP000830167"/>
    </source>
</evidence>
<organism evidence="2 3">
    <name type="scientific">Fodinisporobacter ferrooxydans</name>
    <dbReference type="NCBI Taxonomy" id="2901836"/>
    <lineage>
        <taxon>Bacteria</taxon>
        <taxon>Bacillati</taxon>
        <taxon>Bacillota</taxon>
        <taxon>Bacilli</taxon>
        <taxon>Bacillales</taxon>
        <taxon>Alicyclobacillaceae</taxon>
        <taxon>Fodinisporobacter</taxon>
    </lineage>
</organism>
<keyword evidence="3" id="KW-1185">Reference proteome</keyword>
<dbReference type="Gene3D" id="3.30.1120.10">
    <property type="match status" value="1"/>
</dbReference>
<protein>
    <submittedName>
        <fullName evidence="2">Sulfatase-like hydrolase/transferase</fullName>
    </submittedName>
</protein>
<proteinExistence type="predicted"/>
<dbReference type="Pfam" id="PF00884">
    <property type="entry name" value="Sulfatase"/>
    <property type="match status" value="1"/>
</dbReference>
<dbReference type="SUPFAM" id="SSF53649">
    <property type="entry name" value="Alkaline phosphatase-like"/>
    <property type="match status" value="1"/>
</dbReference>
<gene>
    <name evidence="2" type="ORF">LSG31_12400</name>
</gene>
<dbReference type="InterPro" id="IPR052701">
    <property type="entry name" value="GAG_Ulvan_Degrading_Sulfatases"/>
</dbReference>
<name>A0ABY4CEA1_9BACL</name>
<sequence length="460" mass="53052">MKVIYLDIDSLRPDHLGVYGYPRPTSPNIDKLAREGIFFTHCFASDSPCMPSRAATISGTLGIKNGIVTHGDRGLVLNPNTPTLPQLLRENNIKTAAISTFGRHPSPWFYVGWETFLDPTGWDFQTTPGWKIHEYASQWIEENVDDDFVLWVQFWDPHAVYDAPQGCVEAVRNEKFPAYPTRDQIETFQGDKFWHSAPMMGIYNYEDYQKVVNEYDGEIRYVDYHIGKLIEKLESLHILDDTLIIVSADHGEELGEHGVFIEHWSTFNGTNRVPLIMRYPKKIPAGMVSHELIYQMDLSSTILQYFNIETPSEWDSKSLWTHINTTSLGEKSGRLYLVIGHGLYTAQRAVVTHEWKLIRTYHSGQWILPEIQLYNLLEDPFEQKDVSQDHPDVVRMLIGYLNEWEYLNQSASGTDPMKRNAEQGPPGIELYGKQSMENFLRNSQPMITVRTDRKPEVELY</sequence>
<evidence type="ECO:0000259" key="1">
    <source>
        <dbReference type="Pfam" id="PF00884"/>
    </source>
</evidence>